<protein>
    <submittedName>
        <fullName evidence="4">Gamma-glutamylputrescine oxidase</fullName>
    </submittedName>
</protein>
<dbReference type="RefSeq" id="WP_097151828.1">
    <property type="nucleotide sequence ID" value="NZ_OBEL01000001.1"/>
</dbReference>
<dbReference type="InterPro" id="IPR006076">
    <property type="entry name" value="FAD-dep_OxRdtase"/>
</dbReference>
<gene>
    <name evidence="4" type="ORF">SAMN06265368_0510</name>
</gene>
<keyword evidence="1" id="KW-0560">Oxidoreductase</keyword>
<name>A0A285NB38_9HYPH</name>
<dbReference type="Gene3D" id="3.30.9.10">
    <property type="entry name" value="D-Amino Acid Oxidase, subunit A, domain 2"/>
    <property type="match status" value="1"/>
</dbReference>
<dbReference type="PANTHER" id="PTHR13847:SF281">
    <property type="entry name" value="FAD DEPENDENT OXIDOREDUCTASE DOMAIN-CONTAINING PROTEIN"/>
    <property type="match status" value="1"/>
</dbReference>
<evidence type="ECO:0000313" key="4">
    <source>
        <dbReference type="EMBL" id="SNZ06704.1"/>
    </source>
</evidence>
<dbReference type="Pfam" id="PF01266">
    <property type="entry name" value="DAO"/>
    <property type="match status" value="1"/>
</dbReference>
<dbReference type="Proteomes" id="UP000219439">
    <property type="component" value="Unassembled WGS sequence"/>
</dbReference>
<dbReference type="InterPro" id="IPR036188">
    <property type="entry name" value="FAD/NAD-bd_sf"/>
</dbReference>
<organism evidence="4 5">
    <name type="scientific">Cohaesibacter gelatinilyticus</name>
    <dbReference type="NCBI Taxonomy" id="372072"/>
    <lineage>
        <taxon>Bacteria</taxon>
        <taxon>Pseudomonadati</taxon>
        <taxon>Pseudomonadota</taxon>
        <taxon>Alphaproteobacteria</taxon>
        <taxon>Hyphomicrobiales</taxon>
        <taxon>Cohaesibacteraceae</taxon>
    </lineage>
</organism>
<evidence type="ECO:0000256" key="1">
    <source>
        <dbReference type="ARBA" id="ARBA00023002"/>
    </source>
</evidence>
<feature type="region of interest" description="Disordered" evidence="2">
    <location>
        <begin position="1"/>
        <end position="20"/>
    </location>
</feature>
<proteinExistence type="predicted"/>
<evidence type="ECO:0000259" key="3">
    <source>
        <dbReference type="Pfam" id="PF01266"/>
    </source>
</evidence>
<accession>A0A285NB38</accession>
<dbReference type="GO" id="GO:0016491">
    <property type="term" value="F:oxidoreductase activity"/>
    <property type="evidence" value="ECO:0007669"/>
    <property type="project" value="UniProtKB-KW"/>
</dbReference>
<evidence type="ECO:0000313" key="5">
    <source>
        <dbReference type="Proteomes" id="UP000219439"/>
    </source>
</evidence>
<dbReference type="SUPFAM" id="SSF51905">
    <property type="entry name" value="FAD/NAD(P)-binding domain"/>
    <property type="match status" value="1"/>
</dbReference>
<dbReference type="AlphaFoldDB" id="A0A285NB38"/>
<dbReference type="OrthoDB" id="9806601at2"/>
<evidence type="ECO:0000256" key="2">
    <source>
        <dbReference type="SAM" id="MobiDB-lite"/>
    </source>
</evidence>
<reference evidence="4 5" key="1">
    <citation type="submission" date="2017-09" db="EMBL/GenBank/DDBJ databases">
        <authorList>
            <person name="Ehlers B."/>
            <person name="Leendertz F.H."/>
        </authorList>
    </citation>
    <scope>NUCLEOTIDE SEQUENCE [LARGE SCALE GENOMIC DNA]</scope>
    <source>
        <strain evidence="4 5">DSM 18289</strain>
    </source>
</reference>
<sequence length="440" mass="48462">MSLSGSFLHRNDQQGKYPPSYYHATANSHDTLPHLQGDLQFDVCIVGAGYMGLSSALHLAERGYKVAVLEAHRVGWGASGRNGGQVGSGMRKEQDELEDLVGLDHARQLWDIAEASKATVKSLISKFDIQCDLKSGILHADHKKRYVRHSKAIAEKLQSEYDYQHIRFVDGEEIREMVGSNAYHGGTLDMDAAHLHPLNFALGLSDAARSLGAEIFENSQVLNIHKGLAGNKVKLETAQGSITTSQVIMACNGYMEALIPKVAARVMPMNNCILATEPLSDDAAKSLIRDDVAVADSKFVINYFRLSADKRMLFGGGENYSFKFPSDIKAFVTKPMLEIYPQLKDVKVDYAWAGTLGITLNRMPYITKIEPNILNASGFSGHGVAMATQAGQILAEAIDGQASRFDVMEKVPTHIFPGGRHLRWPLMVLGMFYYSLRDKL</sequence>
<dbReference type="Gene3D" id="3.50.50.60">
    <property type="entry name" value="FAD/NAD(P)-binding domain"/>
    <property type="match status" value="1"/>
</dbReference>
<feature type="domain" description="FAD dependent oxidoreductase" evidence="3">
    <location>
        <begin position="42"/>
        <end position="396"/>
    </location>
</feature>
<dbReference type="GO" id="GO:0005737">
    <property type="term" value="C:cytoplasm"/>
    <property type="evidence" value="ECO:0007669"/>
    <property type="project" value="TreeGrafter"/>
</dbReference>
<dbReference type="EMBL" id="OBEL01000001">
    <property type="protein sequence ID" value="SNZ06704.1"/>
    <property type="molecule type" value="Genomic_DNA"/>
</dbReference>
<dbReference type="PANTHER" id="PTHR13847">
    <property type="entry name" value="SARCOSINE DEHYDROGENASE-RELATED"/>
    <property type="match status" value="1"/>
</dbReference>
<keyword evidence="5" id="KW-1185">Reference proteome</keyword>